<comment type="caution">
    <text evidence="2">The sequence shown here is derived from an EMBL/GenBank/DDBJ whole genome shotgun (WGS) entry which is preliminary data.</text>
</comment>
<reference evidence="2 3" key="1">
    <citation type="submission" date="2023-12" db="EMBL/GenBank/DDBJ databases">
        <title>Novel species of the genus Arcicella isolated from rivers.</title>
        <authorList>
            <person name="Lu H."/>
        </authorList>
    </citation>
    <scope>NUCLEOTIDE SEQUENCE [LARGE SCALE GENOMIC DNA]</scope>
    <source>
        <strain evidence="2 3">KCTC 23307</strain>
    </source>
</reference>
<dbReference type="InterPro" id="IPR008538">
    <property type="entry name" value="Uma2"/>
</dbReference>
<protein>
    <submittedName>
        <fullName evidence="2">Uma2 family endonuclease</fullName>
    </submittedName>
</protein>
<dbReference type="Pfam" id="PF05685">
    <property type="entry name" value="Uma2"/>
    <property type="match status" value="1"/>
</dbReference>
<proteinExistence type="predicted"/>
<dbReference type="Proteomes" id="UP001302949">
    <property type="component" value="Unassembled WGS sequence"/>
</dbReference>
<sequence>MLTVSEKTYTVAEYFELEKHSEVKHEFVDGHLIEMSGEKKIANRIAGSLYALLLQLLNQEIFDVYFQDVRLSTVKGKRYRYPDVMVVPTIDDEDEYTVHQAVLVAEVLSPTTEKTDRNEKLKEYSKMPTLQYYLLISQEEPIIELYRRNGAIFEYLFFTERTERIDLPFFNVAFTLNDLYKKIL</sequence>
<evidence type="ECO:0000313" key="2">
    <source>
        <dbReference type="EMBL" id="MEA5141015.1"/>
    </source>
</evidence>
<keyword evidence="3" id="KW-1185">Reference proteome</keyword>
<gene>
    <name evidence="2" type="ORF">VB248_17825</name>
</gene>
<name>A0ABU5QDT6_9BACT</name>
<evidence type="ECO:0000313" key="3">
    <source>
        <dbReference type="Proteomes" id="UP001302949"/>
    </source>
</evidence>
<dbReference type="InterPro" id="IPR012296">
    <property type="entry name" value="Nuclease_put_TT1808"/>
</dbReference>
<dbReference type="GO" id="GO:0004519">
    <property type="term" value="F:endonuclease activity"/>
    <property type="evidence" value="ECO:0007669"/>
    <property type="project" value="UniProtKB-KW"/>
</dbReference>
<keyword evidence="2" id="KW-0378">Hydrolase</keyword>
<dbReference type="CDD" id="cd06260">
    <property type="entry name" value="DUF820-like"/>
    <property type="match status" value="1"/>
</dbReference>
<organism evidence="2 3">
    <name type="scientific">Arcicella rigui</name>
    <dbReference type="NCBI Taxonomy" id="797020"/>
    <lineage>
        <taxon>Bacteria</taxon>
        <taxon>Pseudomonadati</taxon>
        <taxon>Bacteroidota</taxon>
        <taxon>Cytophagia</taxon>
        <taxon>Cytophagales</taxon>
        <taxon>Flectobacillaceae</taxon>
        <taxon>Arcicella</taxon>
    </lineage>
</organism>
<feature type="domain" description="Putative restriction endonuclease" evidence="1">
    <location>
        <begin position="12"/>
        <end position="176"/>
    </location>
</feature>
<dbReference type="PANTHER" id="PTHR36558:SF1">
    <property type="entry name" value="RESTRICTION ENDONUCLEASE DOMAIN-CONTAINING PROTEIN-RELATED"/>
    <property type="match status" value="1"/>
</dbReference>
<keyword evidence="2" id="KW-0540">Nuclease</keyword>
<keyword evidence="2" id="KW-0255">Endonuclease</keyword>
<dbReference type="Gene3D" id="3.90.1570.10">
    <property type="entry name" value="tt1808, chain A"/>
    <property type="match status" value="1"/>
</dbReference>
<dbReference type="RefSeq" id="WP_323298170.1">
    <property type="nucleotide sequence ID" value="NZ_JAYFUM010000022.1"/>
</dbReference>
<dbReference type="SUPFAM" id="SSF52980">
    <property type="entry name" value="Restriction endonuclease-like"/>
    <property type="match status" value="1"/>
</dbReference>
<dbReference type="PANTHER" id="PTHR36558">
    <property type="entry name" value="GLR1098 PROTEIN"/>
    <property type="match status" value="1"/>
</dbReference>
<accession>A0ABU5QDT6</accession>
<dbReference type="InterPro" id="IPR011335">
    <property type="entry name" value="Restrct_endonuc-II-like"/>
</dbReference>
<evidence type="ECO:0000259" key="1">
    <source>
        <dbReference type="Pfam" id="PF05685"/>
    </source>
</evidence>
<dbReference type="EMBL" id="JAYFUM010000022">
    <property type="protein sequence ID" value="MEA5141015.1"/>
    <property type="molecule type" value="Genomic_DNA"/>
</dbReference>